<sequence>MNKNIICIFCEDETNVTKFGTTKTNIQRYRCKACGKSFQTDYLYRGKESLALSYTIQKLSSSGYSPEEIRKMTDARQETIFRHLNN</sequence>
<name>A0A411WIY6_9GAMM</name>
<dbReference type="EMBL" id="CP034752">
    <property type="protein sequence ID" value="QBH96136.1"/>
    <property type="molecule type" value="Genomic_DNA"/>
</dbReference>
<evidence type="ECO:0000313" key="1">
    <source>
        <dbReference type="EMBL" id="QBH96136.1"/>
    </source>
</evidence>
<dbReference type="AlphaFoldDB" id="A0A411WIY6"/>
<evidence type="ECO:0000313" key="2">
    <source>
        <dbReference type="Proteomes" id="UP000293154"/>
    </source>
</evidence>
<dbReference type="RefSeq" id="WP_130591088.1">
    <property type="nucleotide sequence ID" value="NZ_CP034752.1"/>
</dbReference>
<dbReference type="Proteomes" id="UP000293154">
    <property type="component" value="Chromosome"/>
</dbReference>
<keyword evidence="2" id="KW-1185">Reference proteome</keyword>
<gene>
    <name evidence="1" type="ORF">EKN56_06855</name>
</gene>
<proteinExistence type="predicted"/>
<dbReference type="KEGG" id="prag:EKN56_06855"/>
<dbReference type="OrthoDB" id="9128325at2"/>
<organism evidence="1 2">
    <name type="scientific">Limnobaculum zhutongyuii</name>
    <dbReference type="NCBI Taxonomy" id="2498113"/>
    <lineage>
        <taxon>Bacteria</taxon>
        <taxon>Pseudomonadati</taxon>
        <taxon>Pseudomonadota</taxon>
        <taxon>Gammaproteobacteria</taxon>
        <taxon>Enterobacterales</taxon>
        <taxon>Budviciaceae</taxon>
        <taxon>Limnobaculum</taxon>
    </lineage>
</organism>
<accession>A0A411WIY6</accession>
<reference evidence="1 2" key="1">
    <citation type="submission" date="2019-03" db="EMBL/GenBank/DDBJ databases">
        <title>Pragia sp. nov. isolated from the gut tract of Carduelis flavirostris.</title>
        <authorList>
            <person name="Ge Y."/>
        </authorList>
    </citation>
    <scope>NUCLEOTIDE SEQUENCE [LARGE SCALE GENOMIC DNA]</scope>
    <source>
        <strain evidence="1 2">CF-458</strain>
    </source>
</reference>
<protein>
    <submittedName>
        <fullName evidence="1">IS1 family transposase</fullName>
    </submittedName>
</protein>